<dbReference type="EMBL" id="JBANQN010000003">
    <property type="protein sequence ID" value="KAK6793629.1"/>
    <property type="molecule type" value="Genomic_DNA"/>
</dbReference>
<evidence type="ECO:0000259" key="1">
    <source>
        <dbReference type="Pfam" id="PF13960"/>
    </source>
</evidence>
<organism evidence="2 3">
    <name type="scientific">Solanum bulbocastanum</name>
    <name type="common">Wild potato</name>
    <dbReference type="NCBI Taxonomy" id="147425"/>
    <lineage>
        <taxon>Eukaryota</taxon>
        <taxon>Viridiplantae</taxon>
        <taxon>Streptophyta</taxon>
        <taxon>Embryophyta</taxon>
        <taxon>Tracheophyta</taxon>
        <taxon>Spermatophyta</taxon>
        <taxon>Magnoliopsida</taxon>
        <taxon>eudicotyledons</taxon>
        <taxon>Gunneridae</taxon>
        <taxon>Pentapetalae</taxon>
        <taxon>asterids</taxon>
        <taxon>lamiids</taxon>
        <taxon>Solanales</taxon>
        <taxon>Solanaceae</taxon>
        <taxon>Solanoideae</taxon>
        <taxon>Solaneae</taxon>
        <taxon>Solanum</taxon>
    </lineage>
</organism>
<gene>
    <name evidence="2" type="ORF">RDI58_007082</name>
</gene>
<sequence length="331" mass="38693">MRAALMWTINDFPAYAMLSGWSTKGKFACPCFNYGNNSRYLKHSRKMYYMDHRVFLPMDHPWRSNKRSSNGKTEFRPPPPFLKGTDHNLLRHNLDVMHIKKNIVDSILGTLLDISGKTKDHAKTRYDLKDMEIRKNLYPKDTEDSKRTKFANACFSMKNREKSIFCGVLKTSKLLDGSASNISRCVHLDERKVSNYKTHDAHFMLHYLLPIPIKSILPDHVAIPLIRLNSFFRCLCQKAITLEELDCVEVEIIETINQSERIFPPSFFDIMIHLPIHLANEVRLGGLVKNRWMYSTEREMGTIQIIRPQRTLSRRLHCRDTSGNRLYEFIL</sequence>
<comment type="caution">
    <text evidence="2">The sequence shown here is derived from an EMBL/GenBank/DDBJ whole genome shotgun (WGS) entry which is preliminary data.</text>
</comment>
<proteinExistence type="predicted"/>
<accession>A0AAN8YHD7</accession>
<dbReference type="InterPro" id="IPR004242">
    <property type="entry name" value="Transposase_21"/>
</dbReference>
<evidence type="ECO:0000313" key="2">
    <source>
        <dbReference type="EMBL" id="KAK6793629.1"/>
    </source>
</evidence>
<feature type="domain" description="DUF4218" evidence="1">
    <location>
        <begin position="235"/>
        <end position="304"/>
    </location>
</feature>
<dbReference type="Pfam" id="PF13960">
    <property type="entry name" value="DUF4218"/>
    <property type="match status" value="1"/>
</dbReference>
<protein>
    <recommendedName>
        <fullName evidence="1">DUF4218 domain-containing protein</fullName>
    </recommendedName>
</protein>
<dbReference type="Pfam" id="PF02992">
    <property type="entry name" value="Transposase_21"/>
    <property type="match status" value="1"/>
</dbReference>
<keyword evidence="3" id="KW-1185">Reference proteome</keyword>
<dbReference type="PANTHER" id="PTHR10775">
    <property type="entry name" value="OS08G0208400 PROTEIN"/>
    <property type="match status" value="1"/>
</dbReference>
<reference evidence="2 3" key="1">
    <citation type="submission" date="2024-02" db="EMBL/GenBank/DDBJ databases">
        <title>de novo genome assembly of Solanum bulbocastanum strain 11H21.</title>
        <authorList>
            <person name="Hosaka A.J."/>
        </authorList>
    </citation>
    <scope>NUCLEOTIDE SEQUENCE [LARGE SCALE GENOMIC DNA]</scope>
    <source>
        <tissue evidence="2">Young leaves</tissue>
    </source>
</reference>
<dbReference type="AlphaFoldDB" id="A0AAN8YHD7"/>
<dbReference type="Proteomes" id="UP001371456">
    <property type="component" value="Unassembled WGS sequence"/>
</dbReference>
<evidence type="ECO:0000313" key="3">
    <source>
        <dbReference type="Proteomes" id="UP001371456"/>
    </source>
</evidence>
<dbReference type="InterPro" id="IPR025452">
    <property type="entry name" value="DUF4218"/>
</dbReference>
<dbReference type="PANTHER" id="PTHR10775:SF190">
    <property type="entry name" value="TNP2-LIKE TRANSPOSON PROTEIN"/>
    <property type="match status" value="1"/>
</dbReference>
<name>A0AAN8YHD7_SOLBU</name>